<dbReference type="Pfam" id="PF00652">
    <property type="entry name" value="Ricin_B_lectin"/>
    <property type="match status" value="1"/>
</dbReference>
<dbReference type="GO" id="GO:0004553">
    <property type="term" value="F:hydrolase activity, hydrolyzing O-glycosyl compounds"/>
    <property type="evidence" value="ECO:0007669"/>
    <property type="project" value="InterPro"/>
</dbReference>
<evidence type="ECO:0000313" key="3">
    <source>
        <dbReference type="EMBL" id="NYI08203.1"/>
    </source>
</evidence>
<dbReference type="AlphaFoldDB" id="A0A853A0R6"/>
<proteinExistence type="inferred from homology"/>
<feature type="domain" description="GH16" evidence="2">
    <location>
        <begin position="68"/>
        <end position="324"/>
    </location>
</feature>
<dbReference type="PROSITE" id="PS51762">
    <property type="entry name" value="GH16_2"/>
    <property type="match status" value="1"/>
</dbReference>
<dbReference type="InterPro" id="IPR013320">
    <property type="entry name" value="ConA-like_dom_sf"/>
</dbReference>
<evidence type="ECO:0000256" key="1">
    <source>
        <dbReference type="ARBA" id="ARBA00006865"/>
    </source>
</evidence>
<dbReference type="GO" id="GO:0005975">
    <property type="term" value="P:carbohydrate metabolic process"/>
    <property type="evidence" value="ECO:0007669"/>
    <property type="project" value="InterPro"/>
</dbReference>
<dbReference type="EMBL" id="JACBZD010000002">
    <property type="protein sequence ID" value="NYI08203.1"/>
    <property type="molecule type" value="Genomic_DNA"/>
</dbReference>
<dbReference type="PROSITE" id="PS50231">
    <property type="entry name" value="RICIN_B_LECTIN"/>
    <property type="match status" value="1"/>
</dbReference>
<organism evidence="3 4">
    <name type="scientific">Allostreptomyces psammosilenae</name>
    <dbReference type="NCBI Taxonomy" id="1892865"/>
    <lineage>
        <taxon>Bacteria</taxon>
        <taxon>Bacillati</taxon>
        <taxon>Actinomycetota</taxon>
        <taxon>Actinomycetes</taxon>
        <taxon>Kitasatosporales</taxon>
        <taxon>Streptomycetaceae</taxon>
        <taxon>Allostreptomyces</taxon>
    </lineage>
</organism>
<dbReference type="SUPFAM" id="SSF50370">
    <property type="entry name" value="Ricin B-like lectins"/>
    <property type="match status" value="1"/>
</dbReference>
<accession>A0A853A0R6</accession>
<protein>
    <submittedName>
        <fullName evidence="3">Beta-glucanase (GH16 family)</fullName>
    </submittedName>
</protein>
<comment type="caution">
    <text evidence="3">The sequence shown here is derived from an EMBL/GenBank/DDBJ whole genome shotgun (WGS) entry which is preliminary data.</text>
</comment>
<keyword evidence="4" id="KW-1185">Reference proteome</keyword>
<dbReference type="Gene3D" id="2.80.10.50">
    <property type="match status" value="2"/>
</dbReference>
<dbReference type="RefSeq" id="WP_179817060.1">
    <property type="nucleotide sequence ID" value="NZ_JACBZD010000002.1"/>
</dbReference>
<evidence type="ECO:0000259" key="2">
    <source>
        <dbReference type="PROSITE" id="PS51762"/>
    </source>
</evidence>
<comment type="similarity">
    <text evidence="1">Belongs to the glycosyl hydrolase 16 family.</text>
</comment>
<reference evidence="3 4" key="1">
    <citation type="submission" date="2020-07" db="EMBL/GenBank/DDBJ databases">
        <title>Sequencing the genomes of 1000 actinobacteria strains.</title>
        <authorList>
            <person name="Klenk H.-P."/>
        </authorList>
    </citation>
    <scope>NUCLEOTIDE SEQUENCE [LARGE SCALE GENOMIC DNA]</scope>
    <source>
        <strain evidence="3 4">DSM 42178</strain>
    </source>
</reference>
<dbReference type="Pfam" id="PF00722">
    <property type="entry name" value="Glyco_hydro_16"/>
    <property type="match status" value="1"/>
</dbReference>
<dbReference type="CDD" id="cd23451">
    <property type="entry name" value="beta-trefoil_Ricin_laminarinase"/>
    <property type="match status" value="1"/>
</dbReference>
<dbReference type="Gene3D" id="2.60.120.200">
    <property type="match status" value="1"/>
</dbReference>
<dbReference type="InterPro" id="IPR035992">
    <property type="entry name" value="Ricin_B-like_lectins"/>
</dbReference>
<dbReference type="InterPro" id="IPR000772">
    <property type="entry name" value="Ricin_B_lectin"/>
</dbReference>
<dbReference type="CDD" id="cd08023">
    <property type="entry name" value="GH16_laminarinase_like"/>
    <property type="match status" value="1"/>
</dbReference>
<evidence type="ECO:0000313" key="4">
    <source>
        <dbReference type="Proteomes" id="UP000567795"/>
    </source>
</evidence>
<sequence length="454" mass="47218">MTTQPPPRASRPALAPRRAVGSRRALASRPALLALVVLLAAGLFGTAPASASGPASAASAPARAAASDVVAQAPGPLVWADEFNGPAGTLPDPARWNQEVNGSGGGNNELQYYTGSTDNAALDGSGNLVITARQGNPRGYQCWYGTCQYTSARMTTAQSFTQAYGRFEARIKLPRGRGMWPAFWMLGNNLGQVGWPASGEIDIMENVGHEPGRVHGSLHGPGYSGGSAVTGSYTLPNGQAFADGFHTFAVDWTPTSITWLVDGVAYQTRTPADTRGNPWVFDHPFFLILNLAVGGNWPGPPDGGTAFPQSMVVDYVRVHAPGSSGGATGAVTGLNGVCLDVAAAQNANGTPIQVYGCNGTAAQVWTVAADGTLRALGKCMDVANNSTADGAPIHLWDCNGYLSQQWRFTAGRDLVNVAADKCLDIPSANTAPGTRLQIWTCTGAAHQKWSPPAG</sequence>
<dbReference type="InterPro" id="IPR050546">
    <property type="entry name" value="Glycosyl_Hydrlase_16"/>
</dbReference>
<name>A0A853A0R6_9ACTN</name>
<dbReference type="Proteomes" id="UP000567795">
    <property type="component" value="Unassembled WGS sequence"/>
</dbReference>
<dbReference type="SMART" id="SM00458">
    <property type="entry name" value="RICIN"/>
    <property type="match status" value="1"/>
</dbReference>
<dbReference type="PANTHER" id="PTHR10963:SF55">
    <property type="entry name" value="GLYCOSIDE HYDROLASE FAMILY 16 PROTEIN"/>
    <property type="match status" value="1"/>
</dbReference>
<dbReference type="SUPFAM" id="SSF49899">
    <property type="entry name" value="Concanavalin A-like lectins/glucanases"/>
    <property type="match status" value="1"/>
</dbReference>
<dbReference type="InterPro" id="IPR000757">
    <property type="entry name" value="Beta-glucanase-like"/>
</dbReference>
<gene>
    <name evidence="3" type="ORF">FHU37_005232</name>
</gene>
<dbReference type="PANTHER" id="PTHR10963">
    <property type="entry name" value="GLYCOSYL HYDROLASE-RELATED"/>
    <property type="match status" value="1"/>
</dbReference>